<reference evidence="5" key="1">
    <citation type="journal article" date="2014" name="Int. J. Syst. Evol. Microbiol.">
        <title>Complete genome sequence of Corynebacterium casei LMG S-19264T (=DSM 44701T), isolated from a smear-ripened cheese.</title>
        <authorList>
            <consortium name="US DOE Joint Genome Institute (JGI-PGF)"/>
            <person name="Walter F."/>
            <person name="Albersmeier A."/>
            <person name="Kalinowski J."/>
            <person name="Ruckert C."/>
        </authorList>
    </citation>
    <scope>NUCLEOTIDE SEQUENCE</scope>
    <source>
        <strain evidence="5">JCM 13306</strain>
    </source>
</reference>
<dbReference type="InterPro" id="IPR009057">
    <property type="entry name" value="Homeodomain-like_sf"/>
</dbReference>
<proteinExistence type="predicted"/>
<keyword evidence="1" id="KW-0805">Transcription regulation</keyword>
<dbReference type="EMBL" id="BNBA01000062">
    <property type="protein sequence ID" value="GHH61463.1"/>
    <property type="molecule type" value="Genomic_DNA"/>
</dbReference>
<dbReference type="Pfam" id="PF12833">
    <property type="entry name" value="HTH_18"/>
    <property type="match status" value="1"/>
</dbReference>
<evidence type="ECO:0000259" key="4">
    <source>
        <dbReference type="PROSITE" id="PS01124"/>
    </source>
</evidence>
<accession>A0A919FCY6</accession>
<gene>
    <name evidence="5" type="ORF">GCM10009090_37970</name>
</gene>
<dbReference type="Proteomes" id="UP000623958">
    <property type="component" value="Unassembled WGS sequence"/>
</dbReference>
<dbReference type="SUPFAM" id="SSF46689">
    <property type="entry name" value="Homeodomain-like"/>
    <property type="match status" value="1"/>
</dbReference>
<dbReference type="SMART" id="SM00342">
    <property type="entry name" value="HTH_ARAC"/>
    <property type="match status" value="1"/>
</dbReference>
<protein>
    <recommendedName>
        <fullName evidence="4">HTH araC/xylS-type domain-containing protein</fullName>
    </recommendedName>
</protein>
<organism evidence="5 6">
    <name type="scientific">Xanthomonas boreopolis</name>
    <dbReference type="NCBI Taxonomy" id="86183"/>
    <lineage>
        <taxon>Bacteria</taxon>
        <taxon>Pseudomonadati</taxon>
        <taxon>Pseudomonadota</taxon>
        <taxon>Gammaproteobacteria</taxon>
        <taxon>Lysobacterales</taxon>
        <taxon>Lysobacteraceae</taxon>
        <taxon>Xanthomonas</taxon>
    </lineage>
</organism>
<dbReference type="Gene3D" id="1.10.10.60">
    <property type="entry name" value="Homeodomain-like"/>
    <property type="match status" value="1"/>
</dbReference>
<dbReference type="InterPro" id="IPR018062">
    <property type="entry name" value="HTH_AraC-typ_CS"/>
</dbReference>
<dbReference type="PANTHER" id="PTHR46796">
    <property type="entry name" value="HTH-TYPE TRANSCRIPTIONAL ACTIVATOR RHAS-RELATED"/>
    <property type="match status" value="1"/>
</dbReference>
<feature type="domain" description="HTH araC/xylS-type" evidence="4">
    <location>
        <begin position="208"/>
        <end position="309"/>
    </location>
</feature>
<evidence type="ECO:0000256" key="1">
    <source>
        <dbReference type="ARBA" id="ARBA00023015"/>
    </source>
</evidence>
<name>A0A919FCY6_9XANT</name>
<dbReference type="PROSITE" id="PS01124">
    <property type="entry name" value="HTH_ARAC_FAMILY_2"/>
    <property type="match status" value="1"/>
</dbReference>
<keyword evidence="3" id="KW-0804">Transcription</keyword>
<evidence type="ECO:0000313" key="5">
    <source>
        <dbReference type="EMBL" id="GHH61463.1"/>
    </source>
</evidence>
<evidence type="ECO:0000256" key="2">
    <source>
        <dbReference type="ARBA" id="ARBA00023125"/>
    </source>
</evidence>
<dbReference type="InterPro" id="IPR018060">
    <property type="entry name" value="HTH_AraC"/>
</dbReference>
<keyword evidence="6" id="KW-1185">Reference proteome</keyword>
<evidence type="ECO:0000256" key="3">
    <source>
        <dbReference type="ARBA" id="ARBA00023163"/>
    </source>
</evidence>
<dbReference type="PROSITE" id="PS00041">
    <property type="entry name" value="HTH_ARAC_FAMILY_1"/>
    <property type="match status" value="1"/>
</dbReference>
<keyword evidence="2" id="KW-0238">DNA-binding</keyword>
<evidence type="ECO:0000313" key="6">
    <source>
        <dbReference type="Proteomes" id="UP000623958"/>
    </source>
</evidence>
<sequence>MEGAGDRPRAFDLVGLGGLLRVCEIELVLLDGNGPNATVTSHVHDEALFCTIKTEFAARGRFMLPLDWCLLGYIHRTDDAMSWCHGAMMATGSVVTLMPDGVSEFALSANSWVTLVMVPVKRLRQKFNELHLGDRPGHSLALLNPGPSNPLRRYYAELQQRLVEEPASMADLRLDDVLDQHLRGILATSPLDRAVKGKGRRGHYLILRKAEDFMRMNLRQNIYMNEICAAAGVSERALRYAFDDMLGISPNRYLSMLRLCTACRSLSSADAGRKSVKAIALSCGLWDLSRFAENYRRVFGELPRETLMRQSGSAEYA</sequence>
<comment type="caution">
    <text evidence="5">The sequence shown here is derived from an EMBL/GenBank/DDBJ whole genome shotgun (WGS) entry which is preliminary data.</text>
</comment>
<dbReference type="GO" id="GO:0043565">
    <property type="term" value="F:sequence-specific DNA binding"/>
    <property type="evidence" value="ECO:0007669"/>
    <property type="project" value="InterPro"/>
</dbReference>
<dbReference type="InterPro" id="IPR050204">
    <property type="entry name" value="AraC_XylS_family_regulators"/>
</dbReference>
<reference evidence="5" key="2">
    <citation type="submission" date="2020-09" db="EMBL/GenBank/DDBJ databases">
        <authorList>
            <person name="Sun Q."/>
            <person name="Ohkuma M."/>
        </authorList>
    </citation>
    <scope>NUCLEOTIDE SEQUENCE</scope>
    <source>
        <strain evidence="5">JCM 13306</strain>
    </source>
</reference>
<dbReference type="GO" id="GO:0003700">
    <property type="term" value="F:DNA-binding transcription factor activity"/>
    <property type="evidence" value="ECO:0007669"/>
    <property type="project" value="InterPro"/>
</dbReference>
<dbReference type="AlphaFoldDB" id="A0A919FCY6"/>